<keyword evidence="6" id="KW-1185">Reference proteome</keyword>
<evidence type="ECO:0000313" key="6">
    <source>
        <dbReference type="Proteomes" id="UP000315010"/>
    </source>
</evidence>
<comment type="function">
    <text evidence="3">Required for resistance to DNA-damaging agents.</text>
</comment>
<dbReference type="EMBL" id="SJPJ01000001">
    <property type="protein sequence ID" value="TWT84031.1"/>
    <property type="molecule type" value="Genomic_DNA"/>
</dbReference>
<dbReference type="GO" id="GO:0005737">
    <property type="term" value="C:cytoplasm"/>
    <property type="evidence" value="ECO:0007669"/>
    <property type="project" value="UniProtKB-SubCell"/>
</dbReference>
<dbReference type="OrthoDB" id="70284at2"/>
<organism evidence="5 6">
    <name type="scientific">Novipirellula herctigrandis</name>
    <dbReference type="NCBI Taxonomy" id="2527986"/>
    <lineage>
        <taxon>Bacteria</taxon>
        <taxon>Pseudomonadati</taxon>
        <taxon>Planctomycetota</taxon>
        <taxon>Planctomycetia</taxon>
        <taxon>Pirellulales</taxon>
        <taxon>Pirellulaceae</taxon>
        <taxon>Novipirellula</taxon>
    </lineage>
</organism>
<dbReference type="AlphaFoldDB" id="A0A5C5ZAZ7"/>
<feature type="domain" description="UspA" evidence="4">
    <location>
        <begin position="180"/>
        <end position="310"/>
    </location>
</feature>
<dbReference type="Pfam" id="PF00582">
    <property type="entry name" value="Usp"/>
    <property type="match status" value="2"/>
</dbReference>
<evidence type="ECO:0000313" key="5">
    <source>
        <dbReference type="EMBL" id="TWT84031.1"/>
    </source>
</evidence>
<dbReference type="SUPFAM" id="SSF52402">
    <property type="entry name" value="Adenine nucleotide alpha hydrolases-like"/>
    <property type="match status" value="2"/>
</dbReference>
<feature type="domain" description="UspA" evidence="4">
    <location>
        <begin position="9"/>
        <end position="141"/>
    </location>
</feature>
<gene>
    <name evidence="5" type="primary">uspE_2</name>
    <name evidence="5" type="ORF">CA13_55060</name>
</gene>
<keyword evidence="2" id="KW-0963">Cytoplasm</keyword>
<dbReference type="Gene3D" id="3.40.50.12370">
    <property type="match status" value="1"/>
</dbReference>
<name>A0A5C5ZAZ7_9BACT</name>
<evidence type="ECO:0000256" key="1">
    <source>
        <dbReference type="ARBA" id="ARBA00004496"/>
    </source>
</evidence>
<reference evidence="5 6" key="1">
    <citation type="submission" date="2019-02" db="EMBL/GenBank/DDBJ databases">
        <title>Deep-cultivation of Planctomycetes and their phenomic and genomic characterization uncovers novel biology.</title>
        <authorList>
            <person name="Wiegand S."/>
            <person name="Jogler M."/>
            <person name="Boedeker C."/>
            <person name="Pinto D."/>
            <person name="Vollmers J."/>
            <person name="Rivas-Marin E."/>
            <person name="Kohn T."/>
            <person name="Peeters S.H."/>
            <person name="Heuer A."/>
            <person name="Rast P."/>
            <person name="Oberbeckmann S."/>
            <person name="Bunk B."/>
            <person name="Jeske O."/>
            <person name="Meyerdierks A."/>
            <person name="Storesund J.E."/>
            <person name="Kallscheuer N."/>
            <person name="Luecker S."/>
            <person name="Lage O.M."/>
            <person name="Pohl T."/>
            <person name="Merkel B.J."/>
            <person name="Hornburger P."/>
            <person name="Mueller R.-W."/>
            <person name="Bruemmer F."/>
            <person name="Labrenz M."/>
            <person name="Spormann A.M."/>
            <person name="Op Den Camp H."/>
            <person name="Overmann J."/>
            <person name="Amann R."/>
            <person name="Jetten M.S.M."/>
            <person name="Mascher T."/>
            <person name="Medema M.H."/>
            <person name="Devos D.P."/>
            <person name="Kaster A.-K."/>
            <person name="Ovreas L."/>
            <person name="Rohde M."/>
            <person name="Galperin M.Y."/>
            <person name="Jogler C."/>
        </authorList>
    </citation>
    <scope>NUCLEOTIDE SEQUENCE [LARGE SCALE GENOMIC DNA]</scope>
    <source>
        <strain evidence="5 6">CA13</strain>
    </source>
</reference>
<comment type="caution">
    <text evidence="5">The sequence shown here is derived from an EMBL/GenBank/DDBJ whole genome shotgun (WGS) entry which is preliminary data.</text>
</comment>
<accession>A0A5C5ZAZ7</accession>
<comment type="subcellular location">
    <subcellularLocation>
        <location evidence="1">Cytoplasm</location>
    </subcellularLocation>
</comment>
<dbReference type="CDD" id="cd00293">
    <property type="entry name" value="USP-like"/>
    <property type="match status" value="1"/>
</dbReference>
<protein>
    <submittedName>
        <fullName evidence="5">Universal stress protein E</fullName>
    </submittedName>
</protein>
<dbReference type="InterPro" id="IPR006016">
    <property type="entry name" value="UspA"/>
</dbReference>
<evidence type="ECO:0000256" key="3">
    <source>
        <dbReference type="ARBA" id="ARBA00037131"/>
    </source>
</evidence>
<dbReference type="PANTHER" id="PTHR47892:SF1">
    <property type="entry name" value="UNIVERSAL STRESS PROTEIN E"/>
    <property type="match status" value="1"/>
</dbReference>
<sequence>MRHLKKFLVDADGDNATNVIQAAIATAKRMGAELTLVSVVPPAETQVRISSKLIGLDQVQKMMVEQRQSQLETLAAQSGENINTRVLVGDPTTPIIQLVCDEDYDLLIKAPAPCHGLREQLFGGADMRLIRACPCTVCIARPKLDSNSESSGKIVAAVEYDYGNEYKANLNQSILDGVAFAATFDPSITEVDIVYAWSVYGESFLRSERRPDLIEELDRITEAEEARSREWLAALVNRFRDGLDDHYADRFKPNTKLLHGDPVQVIPEYVQQVNADLLTLGTRSRSGVTGMLVGNTAEAILTRVSCSVVVQKPIGFQAPKLS</sequence>
<dbReference type="PANTHER" id="PTHR47892">
    <property type="entry name" value="UNIVERSAL STRESS PROTEIN E"/>
    <property type="match status" value="1"/>
</dbReference>
<evidence type="ECO:0000256" key="2">
    <source>
        <dbReference type="ARBA" id="ARBA00022490"/>
    </source>
</evidence>
<evidence type="ECO:0000259" key="4">
    <source>
        <dbReference type="Pfam" id="PF00582"/>
    </source>
</evidence>
<dbReference type="Proteomes" id="UP000315010">
    <property type="component" value="Unassembled WGS sequence"/>
</dbReference>
<dbReference type="RefSeq" id="WP_146401540.1">
    <property type="nucleotide sequence ID" value="NZ_SJPJ01000001.1"/>
</dbReference>
<proteinExistence type="predicted"/>